<protein>
    <submittedName>
        <fullName evidence="1">Uncharacterized protein</fullName>
    </submittedName>
</protein>
<comment type="caution">
    <text evidence="1">The sequence shown here is derived from an EMBL/GenBank/DDBJ whole genome shotgun (WGS) entry which is preliminary data.</text>
</comment>
<evidence type="ECO:0000313" key="2">
    <source>
        <dbReference type="Proteomes" id="UP000596742"/>
    </source>
</evidence>
<dbReference type="Pfam" id="PF12796">
    <property type="entry name" value="Ank_2"/>
    <property type="match status" value="1"/>
</dbReference>
<dbReference type="Gene3D" id="1.25.40.20">
    <property type="entry name" value="Ankyrin repeat-containing domain"/>
    <property type="match status" value="1"/>
</dbReference>
<organism evidence="1 2">
    <name type="scientific">Mytilus galloprovincialis</name>
    <name type="common">Mediterranean mussel</name>
    <dbReference type="NCBI Taxonomy" id="29158"/>
    <lineage>
        <taxon>Eukaryota</taxon>
        <taxon>Metazoa</taxon>
        <taxon>Spiralia</taxon>
        <taxon>Lophotrochozoa</taxon>
        <taxon>Mollusca</taxon>
        <taxon>Bivalvia</taxon>
        <taxon>Autobranchia</taxon>
        <taxon>Pteriomorphia</taxon>
        <taxon>Mytilida</taxon>
        <taxon>Mytiloidea</taxon>
        <taxon>Mytilidae</taxon>
        <taxon>Mytilinae</taxon>
        <taxon>Mytilus</taxon>
    </lineage>
</organism>
<dbReference type="Proteomes" id="UP000596742">
    <property type="component" value="Unassembled WGS sequence"/>
</dbReference>
<dbReference type="SUPFAM" id="SSF48403">
    <property type="entry name" value="Ankyrin repeat"/>
    <property type="match status" value="1"/>
</dbReference>
<dbReference type="OrthoDB" id="6175787at2759"/>
<proteinExistence type="predicted"/>
<dbReference type="EMBL" id="UYJE01006275">
    <property type="protein sequence ID" value="VDI44500.1"/>
    <property type="molecule type" value="Genomic_DNA"/>
</dbReference>
<reference evidence="1" key="1">
    <citation type="submission" date="2018-11" db="EMBL/GenBank/DDBJ databases">
        <authorList>
            <person name="Alioto T."/>
            <person name="Alioto T."/>
        </authorList>
    </citation>
    <scope>NUCLEOTIDE SEQUENCE</scope>
</reference>
<gene>
    <name evidence="1" type="ORF">MGAL_10B062866</name>
</gene>
<keyword evidence="2" id="KW-1185">Reference proteome</keyword>
<dbReference type="InterPro" id="IPR036770">
    <property type="entry name" value="Ankyrin_rpt-contain_sf"/>
</dbReference>
<name>A0A8B6F4J1_MYTGA</name>
<dbReference type="AlphaFoldDB" id="A0A8B6F4J1"/>
<evidence type="ECO:0000313" key="1">
    <source>
        <dbReference type="EMBL" id="VDI44500.1"/>
    </source>
</evidence>
<accession>A0A8B6F4J1</accession>
<sequence length="216" mass="24426">MIVKYYTNLMFTRNDMNPSAFELAAENGHFEIAKYFLDQQTSFGNFLSMHHAAENGHSDIVELLLQYDIKDSCLPFNGAMYWIPDINIAIVHKLDFNVRSSNGSTPYHSAAVCNSLSLSMFTLTDFKKKLTIPDLKYFNGRSIVEYGCSTLQSIHDFGAYADWVNANFDPSYEGYKKLEVRLNAAFSKQEIDEKKALGIYSKCMNGEANLFGSVPI</sequence>
<dbReference type="InterPro" id="IPR002110">
    <property type="entry name" value="Ankyrin_rpt"/>
</dbReference>